<evidence type="ECO:0008006" key="4">
    <source>
        <dbReference type="Google" id="ProtNLM"/>
    </source>
</evidence>
<evidence type="ECO:0000313" key="2">
    <source>
        <dbReference type="EMBL" id="GAA5505640.1"/>
    </source>
</evidence>
<dbReference type="RefSeq" id="WP_345682656.1">
    <property type="nucleotide sequence ID" value="NZ_BAABRO010000002.1"/>
</dbReference>
<dbReference type="EMBL" id="BAABRO010000002">
    <property type="protein sequence ID" value="GAA5505640.1"/>
    <property type="molecule type" value="Genomic_DNA"/>
</dbReference>
<gene>
    <name evidence="2" type="ORF">Rcae01_01085</name>
</gene>
<evidence type="ECO:0000313" key="3">
    <source>
        <dbReference type="Proteomes" id="UP001416858"/>
    </source>
</evidence>
<evidence type="ECO:0000256" key="1">
    <source>
        <dbReference type="SAM" id="SignalP"/>
    </source>
</evidence>
<keyword evidence="1" id="KW-0732">Signal</keyword>
<dbReference type="Proteomes" id="UP001416858">
    <property type="component" value="Unassembled WGS sequence"/>
</dbReference>
<reference evidence="2 3" key="1">
    <citation type="submission" date="2024-02" db="EMBL/GenBank/DDBJ databases">
        <title>Rhodopirellula caenicola NBRC 110016.</title>
        <authorList>
            <person name="Ichikawa N."/>
            <person name="Katano-Makiyama Y."/>
            <person name="Hidaka K."/>
        </authorList>
    </citation>
    <scope>NUCLEOTIDE SEQUENCE [LARGE SCALE GENOMIC DNA]</scope>
    <source>
        <strain evidence="2 3">NBRC 110016</strain>
    </source>
</reference>
<dbReference type="PROSITE" id="PS51257">
    <property type="entry name" value="PROKAR_LIPOPROTEIN"/>
    <property type="match status" value="1"/>
</dbReference>
<feature type="chain" id="PRO_5045943805" description="TNFR-Cys domain-containing protein" evidence="1">
    <location>
        <begin position="25"/>
        <end position="191"/>
    </location>
</feature>
<organism evidence="2 3">
    <name type="scientific">Novipirellula caenicola</name>
    <dbReference type="NCBI Taxonomy" id="1536901"/>
    <lineage>
        <taxon>Bacteria</taxon>
        <taxon>Pseudomonadati</taxon>
        <taxon>Planctomycetota</taxon>
        <taxon>Planctomycetia</taxon>
        <taxon>Pirellulales</taxon>
        <taxon>Pirellulaceae</taxon>
        <taxon>Novipirellula</taxon>
    </lineage>
</organism>
<name>A0ABP9VMY7_9BACT</name>
<keyword evidence="3" id="KW-1185">Reference proteome</keyword>
<proteinExistence type="predicted"/>
<sequence>MKPTQQLSLLTLSIALLWFTGCCGPTCGGANGPLMFGGGGCGTPGCGECDGCGELYVDPWINHPADACDPCDKCGNHNGQSCGKCRSVFSGIESLWGYRCGVESGCDGGCHGGCDGGCDSGCEVGCGCESCVSESYPSEFHVGEEYISGESHYPGETIVESEEPAYKPERTRKIFRSKPSVARGVPTPAIR</sequence>
<comment type="caution">
    <text evidence="2">The sequence shown here is derived from an EMBL/GenBank/DDBJ whole genome shotgun (WGS) entry which is preliminary data.</text>
</comment>
<feature type="signal peptide" evidence="1">
    <location>
        <begin position="1"/>
        <end position="24"/>
    </location>
</feature>
<protein>
    <recommendedName>
        <fullName evidence="4">TNFR-Cys domain-containing protein</fullName>
    </recommendedName>
</protein>
<accession>A0ABP9VMY7</accession>